<dbReference type="HOGENOM" id="CLU_320281_0_0_1"/>
<evidence type="ECO:0007829" key="7">
    <source>
        <dbReference type="PDB" id="3T79"/>
    </source>
</evidence>
<comment type="interaction">
    <interactant intactId="EBI-15956087">
        <id>Q6CPM4</id>
    </interactant>
    <interactant intactId="EBI-15928255">
        <id>Q6CL77</id>
        <label>KLLA0_F05115g</label>
    </interactant>
    <organismsDiffer>false</organismsDiffer>
    <experiments>3</experiments>
</comment>
<dbReference type="Pfam" id="PF16787">
    <property type="entry name" value="NDC10_II"/>
    <property type="match status" value="1"/>
</dbReference>
<dbReference type="InterPro" id="IPR031872">
    <property type="entry name" value="NDC10_II"/>
</dbReference>
<evidence type="ECO:0000259" key="2">
    <source>
        <dbReference type="Pfam" id="PF12550"/>
    </source>
</evidence>
<organism evidence="4 5">
    <name type="scientific">Kluyveromyces lactis (strain ATCC 8585 / CBS 2359 / DSM 70799 / NBRC 1267 / NRRL Y-1140 / WM37)</name>
    <name type="common">Yeast</name>
    <name type="synonym">Candida sphaerica</name>
    <dbReference type="NCBI Taxonomy" id="284590"/>
    <lineage>
        <taxon>Eukaryota</taxon>
        <taxon>Fungi</taxon>
        <taxon>Dikarya</taxon>
        <taxon>Ascomycota</taxon>
        <taxon>Saccharomycotina</taxon>
        <taxon>Saccharomycetes</taxon>
        <taxon>Saccharomycetales</taxon>
        <taxon>Saccharomycetaceae</taxon>
        <taxon>Kluyveromyces</taxon>
    </lineage>
</organism>
<dbReference type="SMR" id="Q6CPM4"/>
<dbReference type="PDB" id="6P7X">
    <property type="method" value="EM"/>
    <property type="resolution" value="4.30 A"/>
    <property type="chains" value="E=1-403"/>
</dbReference>
<dbReference type="PDBsum" id="3T79"/>
<dbReference type="PDB" id="3T79">
    <property type="method" value="X-ray"/>
    <property type="resolution" value="3.61 A"/>
    <property type="chains" value="A/D=1-402"/>
</dbReference>
<evidence type="ECO:0007829" key="6">
    <source>
        <dbReference type="PDB" id="3SQI"/>
    </source>
</evidence>
<accession>Q6CPM4</accession>
<dbReference type="OMA" id="LEWFTPN"/>
<reference evidence="8 9" key="3">
    <citation type="journal article" date="2019" name="J. Mol. Biol.">
        <title>Structure of the Centromere Binding Factor 3 Complex from Kluyveromyces lactis.</title>
        <authorList>
            <person name="Lee P.D."/>
            <person name="Wei H."/>
            <person name="Tan D."/>
            <person name="Harrison S.C."/>
        </authorList>
    </citation>
    <scope>STRUCTURE BY ELECTRON MICROSCOPY (4.10 ANGSTROMS) OF 1-403</scope>
</reference>
<dbReference type="PaxDb" id="284590-Q6CPM4"/>
<sequence>MSKLDSLLKELPTRTAHLYRSIWHKYTEWLKTMPDLTGADLKLFLSQKYIVKYIASHDDIAKDPLPTCDAMIWFSRALDIENNDVLVLQQRLYGLVKLLEFDYSNVIAILQKISINLWNPSTDSLQSKHFKTCQDKLKLLLDFQWKFNTNVSFEDRTTVSLKDLQCILDDENGKCGLAHSSKPNFVLVPNFQSPFTCPIFTMAVYYYLRFHGVKKYYKGDGYQILSQLEHIPIIRGKSLDQYPRELTLGNWYPTIFKYCQLPYTKKHWFQVNQEWPQFPDFSDSSENTSTLAESDSENTIGIPDFYIEKMNRTKLQPCPQVHVHLFPTDLPPDIQAVFDLLNSVLVTSLPLLYRVFPTHDIFLDPSLKTPQNIAFLTGTLPLDIESQEHLLAQLIDKTGTVSELVPNPVKIDQNEHTLTPIGTSLSQTDIPMLDQLKTELQKLIQLQTSTGFSQLITVLLEIFQRLDFKKSNKQFVIDLLQSCRKDMRNKLMDPCSLSTNFADELSDDENEKGNKTGAIYDPETDNGNEESVSDYEPSFKKSKPNYTEEPLSDDENMEEVAQLVNQLITRKFNENLEQQTDRIISSIQPTLRDMVRTEVADALNLSLREASRDSVNKKNSDENFQNYSLTEDHFEMNPDCSDIKSIILEWFTPNRECVHSMNKKYGNKWRLTEPNLSLYRIRKPIVQYYIHLINVENLNKFDALNKLEAVLEKHHSVPLLSSFLEKAKKNGYASVT</sequence>
<dbReference type="IntAct" id="Q6CPM4">
    <property type="interactions" value="4"/>
</dbReference>
<dbReference type="EvolutionaryTrace" id="Q6CPM4"/>
<dbReference type="CDD" id="cd11602">
    <property type="entry name" value="Ndc10"/>
    <property type="match status" value="1"/>
</dbReference>
<dbReference type="EMDB" id="EMD-20272"/>
<dbReference type="PDB" id="3SQI">
    <property type="method" value="X-ray"/>
    <property type="resolution" value="2.82 A"/>
    <property type="chains" value="A=1-534"/>
</dbReference>
<comment type="interaction">
    <interactant intactId="EBI-15956087">
        <id>Q6CPM4</id>
    </interactant>
    <interactant intactId="EBI-15956272">
        <id>P49379</id>
        <label>CBF1</label>
    </interactant>
    <organismsDiffer>false</organismsDiffer>
    <experiments>3</experiments>
</comment>
<dbReference type="KEGG" id="kla:KLLA0_E03807g"/>
<proteinExistence type="evidence at protein level"/>
<name>Q6CPM4_KLULA</name>
<dbReference type="EMBL" id="CR382125">
    <property type="protein sequence ID" value="CAG99202.1"/>
    <property type="molecule type" value="Genomic_DNA"/>
</dbReference>
<gene>
    <name evidence="4" type="ORF">KLLA0_E03807g</name>
</gene>
<dbReference type="InterPro" id="IPR038279">
    <property type="entry name" value="Ndc10_dom2_sf"/>
</dbReference>
<dbReference type="FunCoup" id="Q6CPM4">
    <property type="interactions" value="170"/>
</dbReference>
<dbReference type="AlphaFoldDB" id="Q6CPM4"/>
<dbReference type="InParanoid" id="Q6CPM4"/>
<evidence type="ECO:0007829" key="8">
    <source>
        <dbReference type="PDB" id="6P7W"/>
    </source>
</evidence>
<dbReference type="PDBsum" id="6P7W"/>
<dbReference type="Gene3D" id="1.10.150.540">
    <property type="match status" value="1"/>
</dbReference>
<evidence type="ECO:0000259" key="3">
    <source>
        <dbReference type="Pfam" id="PF16787"/>
    </source>
</evidence>
<reference evidence="6 7" key="2">
    <citation type="journal article" date="2011" name="Nat. Struct. Mol. Biol.">
        <title>Ndc10 is a platform for inner kinetochore assembly in budding yeast.</title>
        <authorList>
            <person name="Cho U.S."/>
            <person name="Harrison S.C."/>
        </authorList>
    </citation>
    <scope>X-RAY CRYSTALLOGRAPHY (2.82 ANGSTROMS) OF 1-534</scope>
</reference>
<feature type="region of interest" description="Disordered" evidence="1">
    <location>
        <begin position="502"/>
        <end position="555"/>
    </location>
</feature>
<dbReference type="GO" id="GO:0003677">
    <property type="term" value="F:DNA binding"/>
    <property type="evidence" value="ECO:0007669"/>
    <property type="project" value="InterPro"/>
</dbReference>
<feature type="compositionally biased region" description="Acidic residues" evidence="1">
    <location>
        <begin position="522"/>
        <end position="533"/>
    </location>
</feature>
<dbReference type="Proteomes" id="UP000000598">
    <property type="component" value="Chromosome E"/>
</dbReference>
<dbReference type="InterPro" id="IPR022210">
    <property type="entry name" value="TF_GCR1-like"/>
</dbReference>
<dbReference type="PDB" id="6P7W">
    <property type="method" value="EM"/>
    <property type="resolution" value="4.10 A"/>
    <property type="chains" value="E=1-403"/>
</dbReference>
<feature type="domain" description="Ndc10" evidence="3">
    <location>
        <begin position="110"/>
        <end position="288"/>
    </location>
</feature>
<dbReference type="Gene3D" id="1.10.443.20">
    <property type="entry name" value="Centromere DNA-binding protein complex CBF3 subunit, domain 2"/>
    <property type="match status" value="1"/>
</dbReference>
<evidence type="ECO:0000256" key="1">
    <source>
        <dbReference type="SAM" id="MobiDB-lite"/>
    </source>
</evidence>
<evidence type="ECO:0007829" key="9">
    <source>
        <dbReference type="PDB" id="6P7X"/>
    </source>
</evidence>
<keyword evidence="5" id="KW-1185">Reference proteome</keyword>
<dbReference type="eggNOG" id="ENOG502QVZD">
    <property type="taxonomic scope" value="Eukaryota"/>
</dbReference>
<dbReference type="PDBsum" id="6P7X"/>
<reference evidence="4 5" key="1">
    <citation type="journal article" date="2004" name="Nature">
        <title>Genome evolution in yeasts.</title>
        <authorList>
            <consortium name="Genolevures"/>
            <person name="Dujon B."/>
            <person name="Sherman D."/>
            <person name="Fischer G."/>
            <person name="Durrens P."/>
            <person name="Casaregola S."/>
            <person name="Lafontaine I."/>
            <person name="de Montigny J."/>
            <person name="Marck C."/>
            <person name="Neuveglise C."/>
            <person name="Talla E."/>
            <person name="Goffard N."/>
            <person name="Frangeul L."/>
            <person name="Aigle M."/>
            <person name="Anthouard V."/>
            <person name="Babour A."/>
            <person name="Barbe V."/>
            <person name="Barnay S."/>
            <person name="Blanchin S."/>
            <person name="Beckerich J.M."/>
            <person name="Beyne E."/>
            <person name="Bleykasten C."/>
            <person name="Boisrame A."/>
            <person name="Boyer J."/>
            <person name="Cattolico L."/>
            <person name="Confanioleri F."/>
            <person name="de Daruvar A."/>
            <person name="Despons L."/>
            <person name="Fabre E."/>
            <person name="Fairhead C."/>
            <person name="Ferry-Dumazet H."/>
            <person name="Groppi A."/>
            <person name="Hantraye F."/>
            <person name="Hennequin C."/>
            <person name="Jauniaux N."/>
            <person name="Joyet P."/>
            <person name="Kachouri R."/>
            <person name="Kerrest A."/>
            <person name="Koszul R."/>
            <person name="Lemaire M."/>
            <person name="Lesur I."/>
            <person name="Ma L."/>
            <person name="Muller H."/>
            <person name="Nicaud J.M."/>
            <person name="Nikolski M."/>
            <person name="Oztas S."/>
            <person name="Ozier-Kalogeropoulos O."/>
            <person name="Pellenz S."/>
            <person name="Potier S."/>
            <person name="Richard G.F."/>
            <person name="Straub M.L."/>
            <person name="Suleau A."/>
            <person name="Swennene D."/>
            <person name="Tekaia F."/>
            <person name="Wesolowski-Louvel M."/>
            <person name="Westhof E."/>
            <person name="Wirth B."/>
            <person name="Zeniou-Meyer M."/>
            <person name="Zivanovic I."/>
            <person name="Bolotin-Fukuhara M."/>
            <person name="Thierry A."/>
            <person name="Bouchier C."/>
            <person name="Caudron B."/>
            <person name="Scarpelli C."/>
            <person name="Gaillardin C."/>
            <person name="Weissenbach J."/>
            <person name="Wincker P."/>
            <person name="Souciet J.L."/>
        </authorList>
    </citation>
    <scope>NUCLEOTIDE SEQUENCE [LARGE SCALE GENOMIC DNA]</scope>
    <source>
        <strain evidence="5">ATCC 8585 / CBS 2359 / DSM 70799 / NBRC 1267 / NRRL Y-1140 / WM37</strain>
    </source>
</reference>
<evidence type="ECO:0000313" key="5">
    <source>
        <dbReference type="Proteomes" id="UP000000598"/>
    </source>
</evidence>
<keyword evidence="6 7" id="KW-0002">3D-structure</keyword>
<dbReference type="Pfam" id="PF12550">
    <property type="entry name" value="GCR1_C"/>
    <property type="match status" value="1"/>
</dbReference>
<dbReference type="EMDB" id="EMD-20271"/>
<dbReference type="PDBsum" id="3SQI"/>
<feature type="domain" description="Transcription activator GCR1-like" evidence="2">
    <location>
        <begin position="634"/>
        <end position="709"/>
    </location>
</feature>
<protein>
    <submittedName>
        <fullName evidence="4">KLLA0E03807p</fullName>
    </submittedName>
</protein>
<dbReference type="DIP" id="DIP-59574N"/>
<evidence type="ECO:0000313" key="4">
    <source>
        <dbReference type="EMBL" id="CAG99202.1"/>
    </source>
</evidence>
<dbReference type="STRING" id="284590.Q6CPM4"/>